<accession>A0A8H7RW81</accession>
<dbReference type="InterPro" id="IPR036457">
    <property type="entry name" value="PPM-type-like_dom_sf"/>
</dbReference>
<dbReference type="Gene3D" id="3.60.40.10">
    <property type="entry name" value="PPM-type phosphatase domain"/>
    <property type="match status" value="2"/>
</dbReference>
<name>A0A8H7RW81_9FUNG</name>
<dbReference type="EMBL" id="JAEPRB010000304">
    <property type="protein sequence ID" value="KAG2217362.1"/>
    <property type="molecule type" value="Genomic_DNA"/>
</dbReference>
<feature type="region of interest" description="Disordered" evidence="2">
    <location>
        <begin position="257"/>
        <end position="294"/>
    </location>
</feature>
<keyword evidence="1" id="KW-0464">Manganese</keyword>
<dbReference type="SMART" id="SM00331">
    <property type="entry name" value="PP2C_SIG"/>
    <property type="match status" value="1"/>
</dbReference>
<proteinExistence type="inferred from homology"/>
<dbReference type="GO" id="GO:0004722">
    <property type="term" value="F:protein serine/threonine phosphatase activity"/>
    <property type="evidence" value="ECO:0007669"/>
    <property type="project" value="UniProtKB-EC"/>
</dbReference>
<comment type="catalytic activity">
    <reaction evidence="1">
        <text>O-phospho-L-threonyl-[protein] + H2O = L-threonyl-[protein] + phosphate</text>
        <dbReference type="Rhea" id="RHEA:47004"/>
        <dbReference type="Rhea" id="RHEA-COMP:11060"/>
        <dbReference type="Rhea" id="RHEA-COMP:11605"/>
        <dbReference type="ChEBI" id="CHEBI:15377"/>
        <dbReference type="ChEBI" id="CHEBI:30013"/>
        <dbReference type="ChEBI" id="CHEBI:43474"/>
        <dbReference type="ChEBI" id="CHEBI:61977"/>
        <dbReference type="EC" id="3.1.3.16"/>
    </reaction>
</comment>
<feature type="compositionally biased region" description="Basic and acidic residues" evidence="2">
    <location>
        <begin position="257"/>
        <end position="271"/>
    </location>
</feature>
<keyword evidence="5" id="KW-1185">Reference proteome</keyword>
<comment type="caution">
    <text evidence="4">The sequence shown here is derived from an EMBL/GenBank/DDBJ whole genome shotgun (WGS) entry which is preliminary data.</text>
</comment>
<evidence type="ECO:0000313" key="4">
    <source>
        <dbReference type="EMBL" id="KAG2217362.1"/>
    </source>
</evidence>
<evidence type="ECO:0000256" key="1">
    <source>
        <dbReference type="RuleBase" id="RU366020"/>
    </source>
</evidence>
<comment type="cofactor">
    <cofactor evidence="1">
        <name>Mg(2+)</name>
        <dbReference type="ChEBI" id="CHEBI:18420"/>
    </cofactor>
</comment>
<dbReference type="InterPro" id="IPR039123">
    <property type="entry name" value="PPTC7"/>
</dbReference>
<dbReference type="OrthoDB" id="60843at2759"/>
<keyword evidence="1" id="KW-0479">Metal-binding</keyword>
<dbReference type="PANTHER" id="PTHR12320:SF84">
    <property type="entry name" value="PROTEIN PHOSPHATASE"/>
    <property type="match status" value="1"/>
</dbReference>
<comment type="similarity">
    <text evidence="1">Belongs to the PP2C family.</text>
</comment>
<reference evidence="4 5" key="1">
    <citation type="submission" date="2020-12" db="EMBL/GenBank/DDBJ databases">
        <title>Metabolic potential, ecology and presence of endohyphal bacteria is reflected in genomic diversity of Mucoromycotina.</title>
        <authorList>
            <person name="Muszewska A."/>
            <person name="Okrasinska A."/>
            <person name="Steczkiewicz K."/>
            <person name="Drgas O."/>
            <person name="Orlowska M."/>
            <person name="Perlinska-Lenart U."/>
            <person name="Aleksandrzak-Piekarczyk T."/>
            <person name="Szatraj K."/>
            <person name="Zielenkiewicz U."/>
            <person name="Pilsyk S."/>
            <person name="Malc E."/>
            <person name="Mieczkowski P."/>
            <person name="Kruszewska J.S."/>
            <person name="Biernat P."/>
            <person name="Pawlowska J."/>
        </authorList>
    </citation>
    <scope>NUCLEOTIDE SEQUENCE [LARGE SCALE GENOMIC DNA]</scope>
    <source>
        <strain evidence="4 5">CBS 142.35</strain>
    </source>
</reference>
<dbReference type="PROSITE" id="PS51746">
    <property type="entry name" value="PPM_2"/>
    <property type="match status" value="1"/>
</dbReference>
<dbReference type="PANTHER" id="PTHR12320">
    <property type="entry name" value="PROTEIN PHOSPHATASE 2C"/>
    <property type="match status" value="1"/>
</dbReference>
<protein>
    <recommendedName>
        <fullName evidence="1">Protein phosphatase</fullName>
        <ecNumber evidence="1">3.1.3.16</ecNumber>
    </recommendedName>
</protein>
<feature type="compositionally biased region" description="Low complexity" evidence="2">
    <location>
        <begin position="274"/>
        <end position="293"/>
    </location>
</feature>
<dbReference type="InterPro" id="IPR001932">
    <property type="entry name" value="PPM-type_phosphatase-like_dom"/>
</dbReference>
<evidence type="ECO:0000259" key="3">
    <source>
        <dbReference type="PROSITE" id="PS51746"/>
    </source>
</evidence>
<evidence type="ECO:0000256" key="2">
    <source>
        <dbReference type="SAM" id="MobiDB-lite"/>
    </source>
</evidence>
<dbReference type="AlphaFoldDB" id="A0A8H7RW81"/>
<evidence type="ECO:0000313" key="5">
    <source>
        <dbReference type="Proteomes" id="UP000646827"/>
    </source>
</evidence>
<comment type="cofactor">
    <cofactor evidence="1">
        <name>Mn(2+)</name>
        <dbReference type="ChEBI" id="CHEBI:29035"/>
    </cofactor>
</comment>
<dbReference type="GO" id="GO:0046872">
    <property type="term" value="F:metal ion binding"/>
    <property type="evidence" value="ECO:0007669"/>
    <property type="project" value="UniProtKB-UniRule"/>
</dbReference>
<comment type="catalytic activity">
    <reaction evidence="1">
        <text>O-phospho-L-seryl-[protein] + H2O = L-seryl-[protein] + phosphate</text>
        <dbReference type="Rhea" id="RHEA:20629"/>
        <dbReference type="Rhea" id="RHEA-COMP:9863"/>
        <dbReference type="Rhea" id="RHEA-COMP:11604"/>
        <dbReference type="ChEBI" id="CHEBI:15377"/>
        <dbReference type="ChEBI" id="CHEBI:29999"/>
        <dbReference type="ChEBI" id="CHEBI:43474"/>
        <dbReference type="ChEBI" id="CHEBI:83421"/>
        <dbReference type="EC" id="3.1.3.16"/>
    </reaction>
</comment>
<dbReference type="SUPFAM" id="SSF81606">
    <property type="entry name" value="PP2C-like"/>
    <property type="match status" value="1"/>
</dbReference>
<keyword evidence="1" id="KW-0904">Protein phosphatase</keyword>
<keyword evidence="1" id="KW-0378">Hydrolase</keyword>
<keyword evidence="1" id="KW-0460">Magnesium</keyword>
<gene>
    <name evidence="4" type="ORF">INT45_012232</name>
</gene>
<organism evidence="4 5">
    <name type="scientific">Circinella minor</name>
    <dbReference type="NCBI Taxonomy" id="1195481"/>
    <lineage>
        <taxon>Eukaryota</taxon>
        <taxon>Fungi</taxon>
        <taxon>Fungi incertae sedis</taxon>
        <taxon>Mucoromycota</taxon>
        <taxon>Mucoromycotina</taxon>
        <taxon>Mucoromycetes</taxon>
        <taxon>Mucorales</taxon>
        <taxon>Lichtheimiaceae</taxon>
        <taxon>Circinella</taxon>
    </lineage>
</organism>
<dbReference type="Proteomes" id="UP000646827">
    <property type="component" value="Unassembled WGS sequence"/>
</dbReference>
<dbReference type="SMART" id="SM00332">
    <property type="entry name" value="PP2Cc"/>
    <property type="match status" value="1"/>
</dbReference>
<dbReference type="EC" id="3.1.3.16" evidence="1"/>
<sequence>MNKITPFHTSTQLKRTAAVISQQEKLTTRSNLNVIDFFDPALASQPPYYTFNHGAAGFAKSDKKPTTTPQEDAIYSSIQIGDDAYFKRHDALGVADGVGGWRKHTGANPALYARKLMHYAQLELDRIDNNKRPSHVQQDQLDPVMVLENAYHLTSLDAQNEAIMLCQDELRVANLGDCGVSIIRRDDYVFRSEEQQHSFNFPYQLGTASFDYPSDAQQFSIKIEEGDIIILATDGLFDNLFDDEILEEVQNCIKEYEQSEDGKREHEENKKLNSSSNTTTISTSSSSSSSSTTVPQLISDALAIRARIVSEDPGNPSSPFQCRAMHEGMYYQGGKADDITVLVAIVNRDDRPREYSPPPLP</sequence>
<feature type="domain" description="PPM-type phosphatase" evidence="3">
    <location>
        <begin position="72"/>
        <end position="346"/>
    </location>
</feature>